<dbReference type="InterPro" id="IPR029526">
    <property type="entry name" value="PGBD"/>
</dbReference>
<feature type="domain" description="PiggyBac transposable element-derived protein" evidence="1">
    <location>
        <begin position="164"/>
        <end position="262"/>
    </location>
</feature>
<sequence length="273" mass="31704">MNEDPDRPQPSTSLRNDEIVHLLDIPYGSDDECDEVIDEDNITDDQIFARLDEILDDRNDELQQQRSIGETSVILPQEEEASIEIVQTGTTVDISTSNKYKVREKKITKTNNKENLLQKKTLKKPPEQKLKPVWKNENLELDSDEKVFKIENLVMPERVSDLETPYQYFKYFFDDSILDKICFESSLYSSQKDPQKTKSLTTTELERFLGIVIMSSVVNYTSVRDMWSSLIGNDVVKNSMSVNAFESMRSILHFNDNTNMKPLDDPNRDRLFK</sequence>
<dbReference type="AlphaFoldDB" id="A0A1B6HMQ1"/>
<organism evidence="2">
    <name type="scientific">Homalodisca liturata</name>
    <dbReference type="NCBI Taxonomy" id="320908"/>
    <lineage>
        <taxon>Eukaryota</taxon>
        <taxon>Metazoa</taxon>
        <taxon>Ecdysozoa</taxon>
        <taxon>Arthropoda</taxon>
        <taxon>Hexapoda</taxon>
        <taxon>Insecta</taxon>
        <taxon>Pterygota</taxon>
        <taxon>Neoptera</taxon>
        <taxon>Paraneoptera</taxon>
        <taxon>Hemiptera</taxon>
        <taxon>Auchenorrhyncha</taxon>
        <taxon>Membracoidea</taxon>
        <taxon>Cicadellidae</taxon>
        <taxon>Cicadellinae</taxon>
        <taxon>Proconiini</taxon>
        <taxon>Homalodisca</taxon>
    </lineage>
</organism>
<dbReference type="Pfam" id="PF13843">
    <property type="entry name" value="DDE_Tnp_1_7"/>
    <property type="match status" value="1"/>
</dbReference>
<feature type="non-terminal residue" evidence="2">
    <location>
        <position position="273"/>
    </location>
</feature>
<evidence type="ECO:0000259" key="1">
    <source>
        <dbReference type="Pfam" id="PF13843"/>
    </source>
</evidence>
<dbReference type="PANTHER" id="PTHR47272">
    <property type="entry name" value="DDE_TNP_1_7 DOMAIN-CONTAINING PROTEIN"/>
    <property type="match status" value="1"/>
</dbReference>
<accession>A0A1B6HMQ1</accession>
<protein>
    <recommendedName>
        <fullName evidence="1">PiggyBac transposable element-derived protein domain-containing protein</fullName>
    </recommendedName>
</protein>
<name>A0A1B6HMQ1_9HEMI</name>
<gene>
    <name evidence="2" type="ORF">g.31886</name>
</gene>
<dbReference type="EMBL" id="GECU01031841">
    <property type="protein sequence ID" value="JAS75865.1"/>
    <property type="molecule type" value="Transcribed_RNA"/>
</dbReference>
<dbReference type="PANTHER" id="PTHR47272:SF1">
    <property type="entry name" value="PIGGYBAC TRANSPOSABLE ELEMENT-DERIVED PROTEIN 3-LIKE"/>
    <property type="match status" value="1"/>
</dbReference>
<reference evidence="2" key="1">
    <citation type="submission" date="2015-11" db="EMBL/GenBank/DDBJ databases">
        <title>De novo transcriptome assembly of four potential Pierce s Disease insect vectors from Arizona vineyards.</title>
        <authorList>
            <person name="Tassone E.E."/>
        </authorList>
    </citation>
    <scope>NUCLEOTIDE SEQUENCE</scope>
</reference>
<proteinExistence type="predicted"/>
<evidence type="ECO:0000313" key="2">
    <source>
        <dbReference type="EMBL" id="JAS75865.1"/>
    </source>
</evidence>